<gene>
    <name evidence="1" type="ORF">L1987_66016</name>
</gene>
<dbReference type="Proteomes" id="UP001056120">
    <property type="component" value="Linkage Group LG22"/>
</dbReference>
<protein>
    <submittedName>
        <fullName evidence="1">Uncharacterized protein</fullName>
    </submittedName>
</protein>
<keyword evidence="2" id="KW-1185">Reference proteome</keyword>
<sequence length="375" mass="42807">MFIGVFSRPTSVILLILSLGTCCPHIPEESLVLVENGDLFLFDLHSLPTTPSQRLTGKKVKVLLEKYVDFEKGSWLGCDFSWHPRILIVVHTSAVFLVDSRSENYNITPLLKLSTGYATLDRFLAFSIAGPYQFYVTLASSHLVFLCDIRKPMSPVLHWAHKLANPSYIIVSSLSELRSLSEDATYSRASEAAYGPFLYAWGLPSDISLVARECRCGSCLVKEDFSKDQLPFWINWQQKKDFVLGFGILDKEIFSQLFKPDKFDIVLRGIIHAFDLEDFVINETGEEGFKYKKVFQYLKFDWLDGYLKSDLNRILVESESQSCNDHMVSLADDNEDVLHSSQNLQHFSSYKTHAVMEDSVLEDEKHKNLIFRVGQ</sequence>
<reference evidence="1 2" key="2">
    <citation type="journal article" date="2022" name="Mol. Ecol. Resour.">
        <title>The genomes of chicory, endive, great burdock and yacon provide insights into Asteraceae paleo-polyploidization history and plant inulin production.</title>
        <authorList>
            <person name="Fan W."/>
            <person name="Wang S."/>
            <person name="Wang H."/>
            <person name="Wang A."/>
            <person name="Jiang F."/>
            <person name="Liu H."/>
            <person name="Zhao H."/>
            <person name="Xu D."/>
            <person name="Zhang Y."/>
        </authorList>
    </citation>
    <scope>NUCLEOTIDE SEQUENCE [LARGE SCALE GENOMIC DNA]</scope>
    <source>
        <strain evidence="2">cv. Yunnan</strain>
        <tissue evidence="1">Leaves</tissue>
    </source>
</reference>
<name>A0ACB9BWC0_9ASTR</name>
<dbReference type="EMBL" id="CM042039">
    <property type="protein sequence ID" value="KAI3726219.1"/>
    <property type="molecule type" value="Genomic_DNA"/>
</dbReference>
<organism evidence="1 2">
    <name type="scientific">Smallanthus sonchifolius</name>
    <dbReference type="NCBI Taxonomy" id="185202"/>
    <lineage>
        <taxon>Eukaryota</taxon>
        <taxon>Viridiplantae</taxon>
        <taxon>Streptophyta</taxon>
        <taxon>Embryophyta</taxon>
        <taxon>Tracheophyta</taxon>
        <taxon>Spermatophyta</taxon>
        <taxon>Magnoliopsida</taxon>
        <taxon>eudicotyledons</taxon>
        <taxon>Gunneridae</taxon>
        <taxon>Pentapetalae</taxon>
        <taxon>asterids</taxon>
        <taxon>campanulids</taxon>
        <taxon>Asterales</taxon>
        <taxon>Asteraceae</taxon>
        <taxon>Asteroideae</taxon>
        <taxon>Heliantheae alliance</taxon>
        <taxon>Millerieae</taxon>
        <taxon>Smallanthus</taxon>
    </lineage>
</organism>
<evidence type="ECO:0000313" key="2">
    <source>
        <dbReference type="Proteomes" id="UP001056120"/>
    </source>
</evidence>
<reference evidence="2" key="1">
    <citation type="journal article" date="2022" name="Mol. Ecol. Resour.">
        <title>The genomes of chicory, endive, great burdock and yacon provide insights into Asteraceae palaeo-polyploidization history and plant inulin production.</title>
        <authorList>
            <person name="Fan W."/>
            <person name="Wang S."/>
            <person name="Wang H."/>
            <person name="Wang A."/>
            <person name="Jiang F."/>
            <person name="Liu H."/>
            <person name="Zhao H."/>
            <person name="Xu D."/>
            <person name="Zhang Y."/>
        </authorList>
    </citation>
    <scope>NUCLEOTIDE SEQUENCE [LARGE SCALE GENOMIC DNA]</scope>
    <source>
        <strain evidence="2">cv. Yunnan</strain>
    </source>
</reference>
<proteinExistence type="predicted"/>
<comment type="caution">
    <text evidence="1">The sequence shown here is derived from an EMBL/GenBank/DDBJ whole genome shotgun (WGS) entry which is preliminary data.</text>
</comment>
<accession>A0ACB9BWC0</accession>
<evidence type="ECO:0000313" key="1">
    <source>
        <dbReference type="EMBL" id="KAI3726219.1"/>
    </source>
</evidence>